<feature type="chain" id="PRO_5016234277" evidence="2">
    <location>
        <begin position="20"/>
        <end position="298"/>
    </location>
</feature>
<accession>A0A318STJ3</accession>
<evidence type="ECO:0000313" key="4">
    <source>
        <dbReference type="EMBL" id="PYE83699.1"/>
    </source>
</evidence>
<dbReference type="PROSITE" id="PS51123">
    <property type="entry name" value="OMPA_2"/>
    <property type="match status" value="1"/>
</dbReference>
<dbReference type="PANTHER" id="PTHR30329:SF21">
    <property type="entry name" value="LIPOPROTEIN YIAD-RELATED"/>
    <property type="match status" value="1"/>
</dbReference>
<evidence type="ECO:0000256" key="1">
    <source>
        <dbReference type="PROSITE-ProRule" id="PRU00473"/>
    </source>
</evidence>
<evidence type="ECO:0000256" key="2">
    <source>
        <dbReference type="SAM" id="SignalP"/>
    </source>
</evidence>
<comment type="caution">
    <text evidence="4">The sequence shown here is derived from an EMBL/GenBank/DDBJ whole genome shotgun (WGS) entry which is preliminary data.</text>
</comment>
<dbReference type="Pfam" id="PF00691">
    <property type="entry name" value="OmpA"/>
    <property type="match status" value="1"/>
</dbReference>
<dbReference type="InterPro" id="IPR050330">
    <property type="entry name" value="Bact_OuterMem_StrucFunc"/>
</dbReference>
<dbReference type="RefSeq" id="WP_110814274.1">
    <property type="nucleotide sequence ID" value="NZ_QJTE01000003.1"/>
</dbReference>
<dbReference type="SUPFAM" id="SSF103088">
    <property type="entry name" value="OmpA-like"/>
    <property type="match status" value="1"/>
</dbReference>
<name>A0A318STJ3_9RHOB</name>
<dbReference type="Gene3D" id="3.30.1330.60">
    <property type="entry name" value="OmpA-like domain"/>
    <property type="match status" value="1"/>
</dbReference>
<keyword evidence="2" id="KW-0732">Signal</keyword>
<protein>
    <submittedName>
        <fullName evidence="4">OOP family OmpA-OmpF porin</fullName>
    </submittedName>
</protein>
<feature type="domain" description="OmpA-like" evidence="3">
    <location>
        <begin position="183"/>
        <end position="298"/>
    </location>
</feature>
<dbReference type="CDD" id="cd07185">
    <property type="entry name" value="OmpA_C-like"/>
    <property type="match status" value="1"/>
</dbReference>
<dbReference type="InterPro" id="IPR036737">
    <property type="entry name" value="OmpA-like_sf"/>
</dbReference>
<dbReference type="InterPro" id="IPR006665">
    <property type="entry name" value="OmpA-like"/>
</dbReference>
<dbReference type="AlphaFoldDB" id="A0A318STJ3"/>
<dbReference type="Proteomes" id="UP000248311">
    <property type="component" value="Unassembled WGS sequence"/>
</dbReference>
<organism evidence="4 5">
    <name type="scientific">Pseudoroseicyclus aestuarii</name>
    <dbReference type="NCBI Taxonomy" id="1795041"/>
    <lineage>
        <taxon>Bacteria</taxon>
        <taxon>Pseudomonadati</taxon>
        <taxon>Pseudomonadota</taxon>
        <taxon>Alphaproteobacteria</taxon>
        <taxon>Rhodobacterales</taxon>
        <taxon>Paracoccaceae</taxon>
        <taxon>Pseudoroseicyclus</taxon>
    </lineage>
</organism>
<sequence>MKARLLILLWALTPAPATAQGLDLPSGATRVIEEAEEAASLALPTAPAEGAAPPAQALTGSLSRQVWRIPGTRTTAQLMAPLRQQVEAAGWEILLDCGTEGCGGFDFRFGIDAVPPPEMFVNLGDFRFLSARRGDRGLTLLASRSETAGYLQILRLSPAEARPEPAAQAVVEAEAPAGIGAALEAAGHAVLSGIEFASGATALPTGDYPALEALAEWMADNPEARIALVGHTDATGALDGNIALSRARAAAVMQALEGLGVGAARMQAQGMGWLSPLASNAVPAGREANRRVEAVLLP</sequence>
<keyword evidence="5" id="KW-1185">Reference proteome</keyword>
<dbReference type="EMBL" id="QJTE01000003">
    <property type="protein sequence ID" value="PYE83699.1"/>
    <property type="molecule type" value="Genomic_DNA"/>
</dbReference>
<feature type="signal peptide" evidence="2">
    <location>
        <begin position="1"/>
        <end position="19"/>
    </location>
</feature>
<dbReference type="PANTHER" id="PTHR30329">
    <property type="entry name" value="STATOR ELEMENT OF FLAGELLAR MOTOR COMPLEX"/>
    <property type="match status" value="1"/>
</dbReference>
<evidence type="ECO:0000259" key="3">
    <source>
        <dbReference type="PROSITE" id="PS51123"/>
    </source>
</evidence>
<proteinExistence type="predicted"/>
<keyword evidence="1" id="KW-0472">Membrane</keyword>
<dbReference type="OrthoDB" id="9792021at2"/>
<dbReference type="GO" id="GO:0016020">
    <property type="term" value="C:membrane"/>
    <property type="evidence" value="ECO:0007669"/>
    <property type="project" value="UniProtKB-UniRule"/>
</dbReference>
<gene>
    <name evidence="4" type="ORF">DFP88_10357</name>
</gene>
<reference evidence="4 5" key="1">
    <citation type="submission" date="2018-06" db="EMBL/GenBank/DDBJ databases">
        <title>Genomic Encyclopedia of Type Strains, Phase III (KMG-III): the genomes of soil and plant-associated and newly described type strains.</title>
        <authorList>
            <person name="Whitman W."/>
        </authorList>
    </citation>
    <scope>NUCLEOTIDE SEQUENCE [LARGE SCALE GENOMIC DNA]</scope>
    <source>
        <strain evidence="4 5">CECT 9025</strain>
    </source>
</reference>
<evidence type="ECO:0000313" key="5">
    <source>
        <dbReference type="Proteomes" id="UP000248311"/>
    </source>
</evidence>